<accession>A0ABT7VRZ7</accession>
<feature type="domain" description="HTH cro/C1-type" evidence="1">
    <location>
        <begin position="43"/>
        <end position="97"/>
    </location>
</feature>
<evidence type="ECO:0000259" key="1">
    <source>
        <dbReference type="PROSITE" id="PS50943"/>
    </source>
</evidence>
<evidence type="ECO:0000313" key="2">
    <source>
        <dbReference type="EMBL" id="MDM8562410.1"/>
    </source>
</evidence>
<keyword evidence="3" id="KW-1185">Reference proteome</keyword>
<dbReference type="Pfam" id="PF01381">
    <property type="entry name" value="HTH_3"/>
    <property type="match status" value="1"/>
</dbReference>
<organism evidence="2 3">
    <name type="scientific">Candidatus Marithioploca araucensis</name>
    <dbReference type="NCBI Taxonomy" id="70273"/>
    <lineage>
        <taxon>Bacteria</taxon>
        <taxon>Pseudomonadati</taxon>
        <taxon>Pseudomonadota</taxon>
        <taxon>Gammaproteobacteria</taxon>
        <taxon>Thiotrichales</taxon>
        <taxon>Thiotrichaceae</taxon>
        <taxon>Candidatus Marithioploca</taxon>
    </lineage>
</organism>
<protein>
    <submittedName>
        <fullName evidence="2">Helix-turn-helix transcriptional regulator</fullName>
    </submittedName>
</protein>
<evidence type="ECO:0000313" key="3">
    <source>
        <dbReference type="Proteomes" id="UP001171945"/>
    </source>
</evidence>
<dbReference type="SMART" id="SM00530">
    <property type="entry name" value="HTH_XRE"/>
    <property type="match status" value="1"/>
</dbReference>
<name>A0ABT7VRZ7_9GAMM</name>
<dbReference type="CDD" id="cd00093">
    <property type="entry name" value="HTH_XRE"/>
    <property type="match status" value="1"/>
</dbReference>
<dbReference type="SUPFAM" id="SSF47413">
    <property type="entry name" value="lambda repressor-like DNA-binding domains"/>
    <property type="match status" value="1"/>
</dbReference>
<reference evidence="2" key="1">
    <citation type="submission" date="2023-06" db="EMBL/GenBank/DDBJ databases">
        <title>Uncultivated large filamentous bacteria from sulfidic sediments reveal new species and different genomic features in energy metabolism and defense.</title>
        <authorList>
            <person name="Fonseca A."/>
        </authorList>
    </citation>
    <scope>NUCLEOTIDE SEQUENCE</scope>
    <source>
        <strain evidence="2">HSG4</strain>
    </source>
</reference>
<dbReference type="EMBL" id="JAUCGM010000143">
    <property type="protein sequence ID" value="MDM8562410.1"/>
    <property type="molecule type" value="Genomic_DNA"/>
</dbReference>
<comment type="caution">
    <text evidence="2">The sequence shown here is derived from an EMBL/GenBank/DDBJ whole genome shotgun (WGS) entry which is preliminary data.</text>
</comment>
<proteinExistence type="predicted"/>
<dbReference type="Gene3D" id="1.10.260.40">
    <property type="entry name" value="lambda repressor-like DNA-binding domains"/>
    <property type="match status" value="1"/>
</dbReference>
<dbReference type="PROSITE" id="PS50943">
    <property type="entry name" value="HTH_CROC1"/>
    <property type="match status" value="1"/>
</dbReference>
<dbReference type="InterPro" id="IPR010982">
    <property type="entry name" value="Lambda_DNA-bd_dom_sf"/>
</dbReference>
<sequence>MFEDHEMLQDIRDYDETKKQIESGEALIPAEVTFQIIDGANPIKVWREYHQMNQSQLAQAANISEMELSQIESDLSKATKTQLTNISQALNLSLEEINH</sequence>
<gene>
    <name evidence="2" type="ORF">QUF54_03560</name>
</gene>
<dbReference type="InterPro" id="IPR001387">
    <property type="entry name" value="Cro/C1-type_HTH"/>
</dbReference>
<dbReference type="Proteomes" id="UP001171945">
    <property type="component" value="Unassembled WGS sequence"/>
</dbReference>